<evidence type="ECO:0000313" key="2">
    <source>
        <dbReference type="EMBL" id="TRD12421.1"/>
    </source>
</evidence>
<dbReference type="OrthoDB" id="9876721at2"/>
<name>A0A547PE43_9SPHN</name>
<keyword evidence="3" id="KW-1185">Reference proteome</keyword>
<accession>A0A547PE43</accession>
<evidence type="ECO:0000313" key="3">
    <source>
        <dbReference type="Proteomes" id="UP000316343"/>
    </source>
</evidence>
<proteinExistence type="predicted"/>
<sequence>MPSALRVFLAGLAGVIASVGYLWIWEAIEVALRDSRGDTSDYMGPMVMLVYGYPLFIITWLLCFAMAGFAVWRAK</sequence>
<evidence type="ECO:0000256" key="1">
    <source>
        <dbReference type="SAM" id="Phobius"/>
    </source>
</evidence>
<organism evidence="2 3">
    <name type="scientific">Erythrobacter insulae</name>
    <dbReference type="NCBI Taxonomy" id="2584124"/>
    <lineage>
        <taxon>Bacteria</taxon>
        <taxon>Pseudomonadati</taxon>
        <taxon>Pseudomonadota</taxon>
        <taxon>Alphaproteobacteria</taxon>
        <taxon>Sphingomonadales</taxon>
        <taxon>Erythrobacteraceae</taxon>
        <taxon>Erythrobacter/Porphyrobacter group</taxon>
        <taxon>Erythrobacter</taxon>
    </lineage>
</organism>
<keyword evidence="1" id="KW-0472">Membrane</keyword>
<dbReference type="RefSeq" id="WP_142788692.1">
    <property type="nucleotide sequence ID" value="NZ_VHJK01000001.1"/>
</dbReference>
<keyword evidence="1" id="KW-1133">Transmembrane helix</keyword>
<feature type="transmembrane region" description="Helical" evidence="1">
    <location>
        <begin position="7"/>
        <end position="28"/>
    </location>
</feature>
<dbReference type="EMBL" id="VHJK01000001">
    <property type="protein sequence ID" value="TRD12421.1"/>
    <property type="molecule type" value="Genomic_DNA"/>
</dbReference>
<dbReference type="AlphaFoldDB" id="A0A547PE43"/>
<gene>
    <name evidence="2" type="ORF">FGU71_11470</name>
</gene>
<comment type="caution">
    <text evidence="2">The sequence shown here is derived from an EMBL/GenBank/DDBJ whole genome shotgun (WGS) entry which is preliminary data.</text>
</comment>
<protein>
    <submittedName>
        <fullName evidence="2">Uncharacterized protein</fullName>
    </submittedName>
</protein>
<reference evidence="2 3" key="1">
    <citation type="submission" date="2019-06" db="EMBL/GenBank/DDBJ databases">
        <title>Erythrobacter insulae sp. nov., isolated from a tidal flat.</title>
        <authorList>
            <person name="Yoon J.-H."/>
        </authorList>
    </citation>
    <scope>NUCLEOTIDE SEQUENCE [LARGE SCALE GENOMIC DNA]</scope>
    <source>
        <strain evidence="2 3">JBTF-M21</strain>
    </source>
</reference>
<feature type="transmembrane region" description="Helical" evidence="1">
    <location>
        <begin position="48"/>
        <end position="72"/>
    </location>
</feature>
<keyword evidence="1" id="KW-0812">Transmembrane</keyword>
<dbReference type="Proteomes" id="UP000316343">
    <property type="component" value="Unassembled WGS sequence"/>
</dbReference>